<dbReference type="RefSeq" id="XP_025594843.1">
    <property type="nucleotide sequence ID" value="XM_025739320.1"/>
</dbReference>
<feature type="compositionally biased region" description="Polar residues" evidence="1">
    <location>
        <begin position="103"/>
        <end position="121"/>
    </location>
</feature>
<evidence type="ECO:0008006" key="5">
    <source>
        <dbReference type="Google" id="ProtNLM"/>
    </source>
</evidence>
<evidence type="ECO:0000256" key="2">
    <source>
        <dbReference type="SAM" id="Phobius"/>
    </source>
</evidence>
<keyword evidence="2" id="KW-0812">Transmembrane</keyword>
<keyword evidence="2" id="KW-1133">Transmembrane helix</keyword>
<dbReference type="Proteomes" id="UP000245946">
    <property type="component" value="Unassembled WGS sequence"/>
</dbReference>
<evidence type="ECO:0000256" key="1">
    <source>
        <dbReference type="SAM" id="MobiDB-lite"/>
    </source>
</evidence>
<dbReference type="EMBL" id="KZ819311">
    <property type="protein sequence ID" value="PWN94564.1"/>
    <property type="molecule type" value="Genomic_DNA"/>
</dbReference>
<accession>A0A316Z0L4</accession>
<feature type="compositionally biased region" description="Low complexity" evidence="1">
    <location>
        <begin position="138"/>
        <end position="173"/>
    </location>
</feature>
<proteinExistence type="predicted"/>
<reference evidence="3 4" key="1">
    <citation type="journal article" date="2018" name="Mol. Biol. Evol.">
        <title>Broad Genomic Sampling Reveals a Smut Pathogenic Ancestry of the Fungal Clade Ustilaginomycotina.</title>
        <authorList>
            <person name="Kijpornyongpan T."/>
            <person name="Mondo S.J."/>
            <person name="Barry K."/>
            <person name="Sandor L."/>
            <person name="Lee J."/>
            <person name="Lipzen A."/>
            <person name="Pangilinan J."/>
            <person name="LaButti K."/>
            <person name="Hainaut M."/>
            <person name="Henrissat B."/>
            <person name="Grigoriev I.V."/>
            <person name="Spatafora J.W."/>
            <person name="Aime M.C."/>
        </authorList>
    </citation>
    <scope>NUCLEOTIDE SEQUENCE [LARGE SCALE GENOMIC DNA]</scope>
    <source>
        <strain evidence="3 4">MCA 4186</strain>
    </source>
</reference>
<keyword evidence="4" id="KW-1185">Reference proteome</keyword>
<name>A0A316Z0L4_9BASI</name>
<gene>
    <name evidence="3" type="ORF">FA09DRAFT_177813</name>
</gene>
<dbReference type="GeneID" id="37266866"/>
<dbReference type="AlphaFoldDB" id="A0A316Z0L4"/>
<sequence>MPALQARQALTGVTNGIEAGVGGATSAASAHLNGLSAPQILAVAVGSVAFIALAILALWCLCRRRARTRELRKTHEREMDARALLARNAGGARSEVELKQPHKQAQQAQGMKPSQSQQSWKSFEAGQLSPPRANRGDAYAQQQYAQQAMPMPAYGAPQQQSQPQQSYAHQQQQRWSGGAGYAL</sequence>
<feature type="region of interest" description="Disordered" evidence="1">
    <location>
        <begin position="90"/>
        <end position="183"/>
    </location>
</feature>
<evidence type="ECO:0000313" key="4">
    <source>
        <dbReference type="Proteomes" id="UP000245946"/>
    </source>
</evidence>
<protein>
    <recommendedName>
        <fullName evidence="5">Transmembrane protein</fullName>
    </recommendedName>
</protein>
<feature type="transmembrane region" description="Helical" evidence="2">
    <location>
        <begin position="40"/>
        <end position="62"/>
    </location>
</feature>
<keyword evidence="2" id="KW-0472">Membrane</keyword>
<organism evidence="3 4">
    <name type="scientific">Tilletiopsis washingtonensis</name>
    <dbReference type="NCBI Taxonomy" id="58919"/>
    <lineage>
        <taxon>Eukaryota</taxon>
        <taxon>Fungi</taxon>
        <taxon>Dikarya</taxon>
        <taxon>Basidiomycota</taxon>
        <taxon>Ustilaginomycotina</taxon>
        <taxon>Exobasidiomycetes</taxon>
        <taxon>Entylomatales</taxon>
        <taxon>Entylomatales incertae sedis</taxon>
        <taxon>Tilletiopsis</taxon>
    </lineage>
</organism>
<evidence type="ECO:0000313" key="3">
    <source>
        <dbReference type="EMBL" id="PWN94564.1"/>
    </source>
</evidence>